<dbReference type="Proteomes" id="UP000485621">
    <property type="component" value="Unassembled WGS sequence"/>
</dbReference>
<proteinExistence type="predicted"/>
<protein>
    <submittedName>
        <fullName evidence="1">Uncharacterized protein</fullName>
    </submittedName>
</protein>
<gene>
    <name evidence="1" type="ORF">BWY04_00206</name>
</gene>
<comment type="caution">
    <text evidence="1">The sequence shown here is derived from an EMBL/GenBank/DDBJ whole genome shotgun (WGS) entry which is preliminary data.</text>
</comment>
<dbReference type="AlphaFoldDB" id="A0A1V5ZR09"/>
<sequence length="63" mass="7352">MYYNFGVEEMLQYAEQRLYLNNEESNQNVLNNASAIDYQKLDKILSYTVIETNKPNINADDAN</sequence>
<organism evidence="1">
    <name type="scientific">candidate division CPR1 bacterium ADurb.Bin160</name>
    <dbReference type="NCBI Taxonomy" id="1852826"/>
    <lineage>
        <taxon>Bacteria</taxon>
        <taxon>candidate division CPR1</taxon>
    </lineage>
</organism>
<reference evidence="1" key="1">
    <citation type="submission" date="2017-02" db="EMBL/GenBank/DDBJ databases">
        <title>Delving into the versatile metabolic prowess of the omnipresent phylum Bacteroidetes.</title>
        <authorList>
            <person name="Nobu M.K."/>
            <person name="Mei R."/>
            <person name="Narihiro T."/>
            <person name="Kuroda K."/>
            <person name="Liu W.-T."/>
        </authorList>
    </citation>
    <scope>NUCLEOTIDE SEQUENCE</scope>
    <source>
        <strain evidence="1">ADurb.Bin160</strain>
    </source>
</reference>
<name>A0A1V5ZR09_9BACT</name>
<dbReference type="EMBL" id="MWDB01000002">
    <property type="protein sequence ID" value="OQB42506.1"/>
    <property type="molecule type" value="Genomic_DNA"/>
</dbReference>
<evidence type="ECO:0000313" key="1">
    <source>
        <dbReference type="EMBL" id="OQB42506.1"/>
    </source>
</evidence>
<accession>A0A1V5ZR09</accession>